<sequence>MKSTNNKKNYFTIEDFEKGLILAGYVTPQTENELEELEALDDYDSSLAKERSITYFKRAVLAAEIVNALKEELTFGRVKFQKLVYLCEHACNMNLQERYAKFAAGPFDNNFMHSINKEFKKQKWFDIRIDNSKGYHKPIYSRTSHTEKYKIYYSRYFGEQNEAINKVIGLFRNTKTRQVELVATIYYCILEINENNDSRNIETLLTYFYKFDDSKKQFSKEEIKNKLGWMKENGIMPASK</sequence>
<dbReference type="OrthoDB" id="9816225at2"/>
<organism evidence="1 2">
    <name type="scientific">Flagellimonas flava</name>
    <dbReference type="NCBI Taxonomy" id="570519"/>
    <lineage>
        <taxon>Bacteria</taxon>
        <taxon>Pseudomonadati</taxon>
        <taxon>Bacteroidota</taxon>
        <taxon>Flavobacteriia</taxon>
        <taxon>Flavobacteriales</taxon>
        <taxon>Flavobacteriaceae</taxon>
        <taxon>Flagellimonas</taxon>
    </lineage>
</organism>
<keyword evidence="2" id="KW-1185">Reference proteome</keyword>
<reference evidence="2" key="1">
    <citation type="submission" date="2016-11" db="EMBL/GenBank/DDBJ databases">
        <authorList>
            <person name="Varghese N."/>
            <person name="Submissions S."/>
        </authorList>
    </citation>
    <scope>NUCLEOTIDE SEQUENCE [LARGE SCALE GENOMIC DNA]</scope>
    <source>
        <strain evidence="2">DSM 22638</strain>
    </source>
</reference>
<dbReference type="Proteomes" id="UP000184532">
    <property type="component" value="Unassembled WGS sequence"/>
</dbReference>
<name>A0A1M5ISM0_9FLAO</name>
<accession>A0A1M5ISM0</accession>
<gene>
    <name evidence="1" type="ORF">SAMN04488116_0875</name>
</gene>
<proteinExistence type="predicted"/>
<dbReference type="AlphaFoldDB" id="A0A1M5ISM0"/>
<protein>
    <submittedName>
        <fullName evidence="1">Type I restriction enzyme, S subunit/type I restriction enzyme M protein</fullName>
    </submittedName>
</protein>
<evidence type="ECO:0000313" key="2">
    <source>
        <dbReference type="Proteomes" id="UP000184532"/>
    </source>
</evidence>
<dbReference type="STRING" id="570519.SAMN04488116_0875"/>
<dbReference type="EMBL" id="FQWL01000001">
    <property type="protein sequence ID" value="SHG30743.1"/>
    <property type="molecule type" value="Genomic_DNA"/>
</dbReference>
<evidence type="ECO:0000313" key="1">
    <source>
        <dbReference type="EMBL" id="SHG30743.1"/>
    </source>
</evidence>
<dbReference type="RefSeq" id="WP_073176681.1">
    <property type="nucleotide sequence ID" value="NZ_FQWL01000001.1"/>
</dbReference>